<evidence type="ECO:0000313" key="2">
    <source>
        <dbReference type="Proteomes" id="UP001229486"/>
    </source>
</evidence>
<protein>
    <recommendedName>
        <fullName evidence="3">DUF1353 domain-containing protein</fullName>
    </recommendedName>
</protein>
<comment type="caution">
    <text evidence="1">The sequence shown here is derived from an EMBL/GenBank/DDBJ whole genome shotgun (WGS) entry which is preliminary data.</text>
</comment>
<dbReference type="InterPro" id="IPR010767">
    <property type="entry name" value="Phage_CGC-2007_Cje0229"/>
</dbReference>
<dbReference type="RefSeq" id="WP_392396537.1">
    <property type="nucleotide sequence ID" value="NZ_JAURTK010000059.1"/>
</dbReference>
<dbReference type="Proteomes" id="UP001229486">
    <property type="component" value="Unassembled WGS sequence"/>
</dbReference>
<sequence>MSAFLSELQVELVSDATNSGRGTWRLIAPLVYQSDVAKQTFTVPKGSLTDFASVPRVMIAFLLTGDTAHEASALHDWLYGSHVVPRGVADAVLREAALVSGVPAWRAFLLWAGVRIGGGGSHWNGPATS</sequence>
<organism evidence="1 2">
    <name type="scientific">Paraburkholderia caledonica</name>
    <dbReference type="NCBI Taxonomy" id="134536"/>
    <lineage>
        <taxon>Bacteria</taxon>
        <taxon>Pseudomonadati</taxon>
        <taxon>Pseudomonadota</taxon>
        <taxon>Betaproteobacteria</taxon>
        <taxon>Burkholderiales</taxon>
        <taxon>Burkholderiaceae</taxon>
        <taxon>Paraburkholderia</taxon>
    </lineage>
</organism>
<dbReference type="Pfam" id="PF07087">
    <property type="entry name" value="DUF1353"/>
    <property type="match status" value="1"/>
</dbReference>
<reference evidence="1" key="1">
    <citation type="submission" date="2023-07" db="EMBL/GenBank/DDBJ databases">
        <title>Sorghum-associated microbial communities from plants grown in Nebraska, USA.</title>
        <authorList>
            <person name="Schachtman D."/>
        </authorList>
    </citation>
    <scope>NUCLEOTIDE SEQUENCE</scope>
    <source>
        <strain evidence="1">DS1061</strain>
    </source>
</reference>
<evidence type="ECO:0000313" key="1">
    <source>
        <dbReference type="EMBL" id="MDP9652066.1"/>
    </source>
</evidence>
<proteinExistence type="predicted"/>
<evidence type="ECO:0008006" key="3">
    <source>
        <dbReference type="Google" id="ProtNLM"/>
    </source>
</evidence>
<accession>A0AB73IQ15</accession>
<name>A0AB73IQ15_9BURK</name>
<dbReference type="AlphaFoldDB" id="A0AB73IQ15"/>
<dbReference type="EMBL" id="JAURTK010000059">
    <property type="protein sequence ID" value="MDP9652066.1"/>
    <property type="molecule type" value="Genomic_DNA"/>
</dbReference>
<gene>
    <name evidence="1" type="ORF">J2793_007541</name>
</gene>